<organism evidence="2 3">
    <name type="scientific">Candidatus Electronema aureum</name>
    <dbReference type="NCBI Taxonomy" id="2005002"/>
    <lineage>
        <taxon>Bacteria</taxon>
        <taxon>Pseudomonadati</taxon>
        <taxon>Thermodesulfobacteriota</taxon>
        <taxon>Desulfobulbia</taxon>
        <taxon>Desulfobulbales</taxon>
        <taxon>Desulfobulbaceae</taxon>
        <taxon>Candidatus Electronema</taxon>
    </lineage>
</organism>
<dbReference type="EMBL" id="NQJD01000018">
    <property type="protein sequence ID" value="TAA74737.1"/>
    <property type="molecule type" value="Genomic_DNA"/>
</dbReference>
<reference evidence="2" key="1">
    <citation type="submission" date="2017-07" db="EMBL/GenBank/DDBJ databases">
        <title>The cable genome - Insights into the physiology and evolution of filamentous bacteria capable of sulfide oxidation via long distance electron transfer.</title>
        <authorList>
            <person name="Thorup C."/>
            <person name="Bjerg J.T."/>
            <person name="Schreiber L."/>
            <person name="Nielsen L.P."/>
            <person name="Kjeldsen K.U."/>
            <person name="Boesen T."/>
            <person name="Boggild A."/>
            <person name="Meysman F."/>
            <person name="Geelhoed J."/>
            <person name="Schramm A."/>
        </authorList>
    </citation>
    <scope>NUCLEOTIDE SEQUENCE [LARGE SCALE GENOMIC DNA]</scope>
    <source>
        <strain evidence="2">GS</strain>
    </source>
</reference>
<feature type="domain" description="IrrE N-terminal-like" evidence="1">
    <location>
        <begin position="7"/>
        <end position="61"/>
    </location>
</feature>
<name>A0A521G145_9BACT</name>
<evidence type="ECO:0000313" key="2">
    <source>
        <dbReference type="EMBL" id="TAA74737.1"/>
    </source>
</evidence>
<accession>A0A521G145</accession>
<dbReference type="InterPro" id="IPR010359">
    <property type="entry name" value="IrrE_HExxH"/>
</dbReference>
<protein>
    <recommendedName>
        <fullName evidence="1">IrrE N-terminal-like domain-containing protein</fullName>
    </recommendedName>
</protein>
<keyword evidence="3" id="KW-1185">Reference proteome</keyword>
<comment type="caution">
    <text evidence="2">The sequence shown here is derived from an EMBL/GenBank/DDBJ whole genome shotgun (WGS) entry which is preliminary data.</text>
</comment>
<sequence length="159" mass="18355">METGDNITESEADRFASAFIFPRNAFLQEFPDFKGGRINWDLIYRLKTRWGMSVKALIYKAHFFDKITSLQYRSANVFLNKSGQTKGEWYDDLIAIERPTLIRRSLDLLEEKHLNIRPVDIACSLGIQPKLLSMITSIDIPSDQPDDKVISIFRRKLAA</sequence>
<dbReference type="Pfam" id="PF06114">
    <property type="entry name" value="Peptidase_M78"/>
    <property type="match status" value="1"/>
</dbReference>
<evidence type="ECO:0000259" key="1">
    <source>
        <dbReference type="Pfam" id="PF06114"/>
    </source>
</evidence>
<gene>
    <name evidence="2" type="ORF">CDV28_11811</name>
</gene>
<proteinExistence type="predicted"/>
<dbReference type="Proteomes" id="UP000316238">
    <property type="component" value="Unassembled WGS sequence"/>
</dbReference>
<evidence type="ECO:0000313" key="3">
    <source>
        <dbReference type="Proteomes" id="UP000316238"/>
    </source>
</evidence>
<dbReference type="AlphaFoldDB" id="A0A521G145"/>